<evidence type="ECO:0000259" key="6">
    <source>
        <dbReference type="Pfam" id="PF05175"/>
    </source>
</evidence>
<evidence type="ECO:0000256" key="2">
    <source>
        <dbReference type="ARBA" id="ARBA00022679"/>
    </source>
</evidence>
<comment type="similarity">
    <text evidence="5">Belongs to the protein N5-glutamine methyltransferase family. PrmC subfamily.</text>
</comment>
<keyword evidence="1 5" id="KW-0489">Methyltransferase</keyword>
<reference evidence="8" key="1">
    <citation type="submission" date="2017-07" db="EMBL/GenBank/DDBJ databases">
        <title>The cable genome - Insights into the physiology and evolution of filamentous bacteria capable of sulfide oxidation via long distance electron transfer.</title>
        <authorList>
            <person name="Thorup C."/>
            <person name="Bjerg J.T."/>
            <person name="Schreiber L."/>
            <person name="Nielsen L.P."/>
            <person name="Kjeldsen K.U."/>
            <person name="Boesen T."/>
            <person name="Boggild A."/>
            <person name="Meysman F."/>
            <person name="Geelhoed J."/>
            <person name="Schramm A."/>
        </authorList>
    </citation>
    <scope>NUCLEOTIDE SEQUENCE [LARGE SCALE GENOMIC DNA]</scope>
    <source>
        <strain evidence="8">GS</strain>
    </source>
</reference>
<dbReference type="InterPro" id="IPR002052">
    <property type="entry name" value="DNA_methylase_N6_adenine_CS"/>
</dbReference>
<dbReference type="NCBIfam" id="TIGR03534">
    <property type="entry name" value="RF_mod_PrmC"/>
    <property type="match status" value="1"/>
</dbReference>
<sequence length="285" mass="31441">MTFYSLLATAAAALAQAGVEDSHLEAELLLRHCLSVSRSGLFLLHKHEVTPEQARQFHELLRRRCQREPLQYITGSCEFWSLTFLVNAAVLIPRPETEFLLEHVLAVLAVEQCQPQQILDLCTGSGVIATVLAKELPHATVTALDCSLAALSVARNNVLRHQLESLISFLCADLLTALRPEAQFDLIVSNPPYIKANDIPTLEPEVRDWEPQLALSGGTSGMEIIDLICTQGARHLRPGGWLFMEIGADLEADVKAALLQTGAFEQIEIIPDWVGRPRVAQGKKR</sequence>
<feature type="binding site" evidence="5">
    <location>
        <position position="145"/>
    </location>
    <ligand>
        <name>S-adenosyl-L-methionine</name>
        <dbReference type="ChEBI" id="CHEBI:59789"/>
    </ligand>
</feature>
<gene>
    <name evidence="5" type="primary">prmC</name>
    <name evidence="8" type="ORF">CDV28_11044</name>
</gene>
<dbReference type="PROSITE" id="PS00092">
    <property type="entry name" value="N6_MTASE"/>
    <property type="match status" value="1"/>
</dbReference>
<comment type="caution">
    <text evidence="5">Lacks conserved residue(s) required for the propagation of feature annotation.</text>
</comment>
<dbReference type="Pfam" id="PF17827">
    <property type="entry name" value="PrmC_N"/>
    <property type="match status" value="1"/>
</dbReference>
<dbReference type="EC" id="2.1.1.297" evidence="5"/>
<evidence type="ECO:0000256" key="1">
    <source>
        <dbReference type="ARBA" id="ARBA00022603"/>
    </source>
</evidence>
<dbReference type="SUPFAM" id="SSF53335">
    <property type="entry name" value="S-adenosyl-L-methionine-dependent methyltransferases"/>
    <property type="match status" value="1"/>
</dbReference>
<dbReference type="NCBIfam" id="TIGR00536">
    <property type="entry name" value="hemK_fam"/>
    <property type="match status" value="1"/>
</dbReference>
<dbReference type="CDD" id="cd02440">
    <property type="entry name" value="AdoMet_MTases"/>
    <property type="match status" value="1"/>
</dbReference>
<comment type="catalytic activity">
    <reaction evidence="4 5">
        <text>L-glutaminyl-[peptide chain release factor] + S-adenosyl-L-methionine = N(5)-methyl-L-glutaminyl-[peptide chain release factor] + S-adenosyl-L-homocysteine + H(+)</text>
        <dbReference type="Rhea" id="RHEA:42896"/>
        <dbReference type="Rhea" id="RHEA-COMP:10271"/>
        <dbReference type="Rhea" id="RHEA-COMP:10272"/>
        <dbReference type="ChEBI" id="CHEBI:15378"/>
        <dbReference type="ChEBI" id="CHEBI:30011"/>
        <dbReference type="ChEBI" id="CHEBI:57856"/>
        <dbReference type="ChEBI" id="CHEBI:59789"/>
        <dbReference type="ChEBI" id="CHEBI:61891"/>
        <dbReference type="EC" id="2.1.1.297"/>
    </reaction>
</comment>
<feature type="binding site" evidence="5">
    <location>
        <position position="190"/>
    </location>
    <ligand>
        <name>S-adenosyl-L-methionine</name>
        <dbReference type="ChEBI" id="CHEBI:59789"/>
    </ligand>
</feature>
<dbReference type="PANTHER" id="PTHR18895">
    <property type="entry name" value="HEMK METHYLTRANSFERASE"/>
    <property type="match status" value="1"/>
</dbReference>
<dbReference type="HAMAP" id="MF_02126">
    <property type="entry name" value="RF_methyltr_PrmC"/>
    <property type="match status" value="1"/>
</dbReference>
<dbReference type="InterPro" id="IPR004556">
    <property type="entry name" value="HemK-like"/>
</dbReference>
<evidence type="ECO:0000256" key="3">
    <source>
        <dbReference type="ARBA" id="ARBA00022691"/>
    </source>
</evidence>
<proteinExistence type="inferred from homology"/>
<keyword evidence="9" id="KW-1185">Reference proteome</keyword>
<evidence type="ECO:0000259" key="7">
    <source>
        <dbReference type="Pfam" id="PF17827"/>
    </source>
</evidence>
<dbReference type="Gene3D" id="3.40.50.150">
    <property type="entry name" value="Vaccinia Virus protein VP39"/>
    <property type="match status" value="1"/>
</dbReference>
<dbReference type="PANTHER" id="PTHR18895:SF74">
    <property type="entry name" value="MTRF1L RELEASE FACTOR GLUTAMINE METHYLTRANSFERASE"/>
    <property type="match status" value="1"/>
</dbReference>
<keyword evidence="2 5" id="KW-0808">Transferase</keyword>
<dbReference type="EMBL" id="NQJD01000010">
    <property type="protein sequence ID" value="TAA75176.1"/>
    <property type="molecule type" value="Genomic_DNA"/>
</dbReference>
<accession>A0A521G2C8</accession>
<organism evidence="8 9">
    <name type="scientific">Candidatus Electronema aureum</name>
    <dbReference type="NCBI Taxonomy" id="2005002"/>
    <lineage>
        <taxon>Bacteria</taxon>
        <taxon>Pseudomonadati</taxon>
        <taxon>Thermodesulfobacteriota</taxon>
        <taxon>Desulfobulbia</taxon>
        <taxon>Desulfobulbales</taxon>
        <taxon>Desulfobulbaceae</taxon>
        <taxon>Candidatus Electronema</taxon>
    </lineage>
</organism>
<dbReference type="Pfam" id="PF05175">
    <property type="entry name" value="MTS"/>
    <property type="match status" value="1"/>
</dbReference>
<name>A0A521G2C8_9BACT</name>
<dbReference type="InterPro" id="IPR007848">
    <property type="entry name" value="Small_mtfrase_dom"/>
</dbReference>
<dbReference type="GO" id="GO:0102559">
    <property type="term" value="F:peptide chain release factor N(5)-glutamine methyltransferase activity"/>
    <property type="evidence" value="ECO:0007669"/>
    <property type="project" value="UniProtKB-EC"/>
</dbReference>
<feature type="domain" description="Release factor glutamine methyltransferase N-terminal" evidence="7">
    <location>
        <begin position="6"/>
        <end position="75"/>
    </location>
</feature>
<evidence type="ECO:0000313" key="8">
    <source>
        <dbReference type="EMBL" id="TAA75176.1"/>
    </source>
</evidence>
<evidence type="ECO:0000256" key="5">
    <source>
        <dbReference type="HAMAP-Rule" id="MF_02126"/>
    </source>
</evidence>
<dbReference type="InterPro" id="IPR029063">
    <property type="entry name" value="SAM-dependent_MTases_sf"/>
</dbReference>
<feature type="domain" description="Methyltransferase small" evidence="6">
    <location>
        <begin position="98"/>
        <end position="196"/>
    </location>
</feature>
<dbReference type="GO" id="GO:0032259">
    <property type="term" value="P:methylation"/>
    <property type="evidence" value="ECO:0007669"/>
    <property type="project" value="UniProtKB-KW"/>
</dbReference>
<feature type="binding site" evidence="5">
    <location>
        <begin position="190"/>
        <end position="193"/>
    </location>
    <ligand>
        <name>substrate</name>
    </ligand>
</feature>
<dbReference type="Gene3D" id="1.10.8.10">
    <property type="entry name" value="DNA helicase RuvA subunit, C-terminal domain"/>
    <property type="match status" value="1"/>
</dbReference>
<keyword evidence="3 5" id="KW-0949">S-adenosyl-L-methionine</keyword>
<evidence type="ECO:0000256" key="4">
    <source>
        <dbReference type="ARBA" id="ARBA00048391"/>
    </source>
</evidence>
<dbReference type="InterPro" id="IPR019874">
    <property type="entry name" value="RF_methyltr_PrmC"/>
</dbReference>
<dbReference type="GO" id="GO:0003676">
    <property type="term" value="F:nucleic acid binding"/>
    <property type="evidence" value="ECO:0007669"/>
    <property type="project" value="InterPro"/>
</dbReference>
<evidence type="ECO:0000313" key="9">
    <source>
        <dbReference type="Proteomes" id="UP000316238"/>
    </source>
</evidence>
<dbReference type="InterPro" id="IPR050320">
    <property type="entry name" value="N5-glutamine_MTase"/>
</dbReference>
<comment type="caution">
    <text evidence="8">The sequence shown here is derived from an EMBL/GenBank/DDBJ whole genome shotgun (WGS) entry which is preliminary data.</text>
</comment>
<protein>
    <recommendedName>
        <fullName evidence="5">Release factor glutamine methyltransferase</fullName>
        <shortName evidence="5">RF MTase</shortName>
        <ecNumber evidence="5">2.1.1.297</ecNumber>
    </recommendedName>
    <alternativeName>
        <fullName evidence="5">N5-glutamine methyltransferase PrmC</fullName>
    </alternativeName>
    <alternativeName>
        <fullName evidence="5">Protein-(glutamine-N5) MTase PrmC</fullName>
    </alternativeName>
    <alternativeName>
        <fullName evidence="5">Protein-glutamine N-methyltransferase PrmC</fullName>
    </alternativeName>
</protein>
<dbReference type="Proteomes" id="UP000316238">
    <property type="component" value="Unassembled WGS sequence"/>
</dbReference>
<dbReference type="AlphaFoldDB" id="A0A521G2C8"/>
<dbReference type="InterPro" id="IPR040758">
    <property type="entry name" value="PrmC_N"/>
</dbReference>
<comment type="function">
    <text evidence="5">Methylates the class 1 translation termination release factors RF1/PrfA and RF2/PrfB on the glutamine residue of the universally conserved GGQ motif.</text>
</comment>